<accession>A0ABU9MZW2</accession>
<gene>
    <name evidence="1" type="ORF">WFZ85_00170</name>
</gene>
<evidence type="ECO:0000313" key="2">
    <source>
        <dbReference type="Proteomes" id="UP001460072"/>
    </source>
</evidence>
<evidence type="ECO:0000313" key="1">
    <source>
        <dbReference type="EMBL" id="MEM0541020.1"/>
    </source>
</evidence>
<evidence type="ECO:0008006" key="3">
    <source>
        <dbReference type="Google" id="ProtNLM"/>
    </source>
</evidence>
<proteinExistence type="predicted"/>
<comment type="caution">
    <text evidence="1">The sequence shown here is derived from an EMBL/GenBank/DDBJ whole genome shotgun (WGS) entry which is preliminary data.</text>
</comment>
<dbReference type="Proteomes" id="UP001460072">
    <property type="component" value="Unassembled WGS sequence"/>
</dbReference>
<dbReference type="RefSeq" id="WP_342694266.1">
    <property type="nucleotide sequence ID" value="NZ_JBCGDO010000001.1"/>
</dbReference>
<keyword evidence="2" id="KW-1185">Reference proteome</keyword>
<protein>
    <recommendedName>
        <fullName evidence="3">Phage-related protein</fullName>
    </recommendedName>
</protein>
<organism evidence="1 2">
    <name type="scientific">Flavobacterium aureirubrum</name>
    <dbReference type="NCBI Taxonomy" id="3133147"/>
    <lineage>
        <taxon>Bacteria</taxon>
        <taxon>Pseudomonadati</taxon>
        <taxon>Bacteroidota</taxon>
        <taxon>Flavobacteriia</taxon>
        <taxon>Flavobacteriales</taxon>
        <taxon>Flavobacteriaceae</taxon>
        <taxon>Flavobacterium</taxon>
    </lineage>
</organism>
<reference evidence="1 2" key="1">
    <citation type="submission" date="2024-03" db="EMBL/GenBank/DDBJ databases">
        <title>Two novel species of the genus Flavobacterium exhibiting potentially degradation of complex polysaccharides.</title>
        <authorList>
            <person name="Lian X."/>
        </authorList>
    </citation>
    <scope>NUCLEOTIDE SEQUENCE [LARGE SCALE GENOMIC DNA]</scope>
    <source>
        <strain evidence="2">j3</strain>
    </source>
</reference>
<sequence>MSKFALHKIETIKGKQVFSQLEINGVKQLDAFEKDLADTTYESEFKQLLTLMEYVANNKTLPDTKFRDITPKKENVREYEFKSKHLRIYSIQQFGGKIIVLGGYKKDQKKDIKAFRSIKKQFLSI</sequence>
<dbReference type="EMBL" id="JBCGDO010000001">
    <property type="protein sequence ID" value="MEM0541020.1"/>
    <property type="molecule type" value="Genomic_DNA"/>
</dbReference>
<name>A0ABU9MZW2_9FLAO</name>